<name>A0A318T3G0_9RHOB</name>
<dbReference type="SUPFAM" id="SSF56563">
    <property type="entry name" value="Major capsid protein gp5"/>
    <property type="match status" value="1"/>
</dbReference>
<feature type="domain" description="Phage capsid-like C-terminal" evidence="3">
    <location>
        <begin position="154"/>
        <end position="441"/>
    </location>
</feature>
<dbReference type="NCBIfam" id="TIGR01554">
    <property type="entry name" value="major_cap_HK97"/>
    <property type="match status" value="1"/>
</dbReference>
<dbReference type="Pfam" id="PF05065">
    <property type="entry name" value="Phage_capsid"/>
    <property type="match status" value="1"/>
</dbReference>
<sequence>MKDLNDLRRDRKAAADKMQSTAAMVGTLEAAETIDQAALDAAVADFEAAQTAFASADGAVKRAEAVEAAQAAAATSGDQGAGIAGGTGGRASASGGATVPATASNPEHRGVAAALMVQALASSRGNHDEAVRRLETAGHSGLSAALSGASTDAGGVTIPRAQSAELIEMLRPRVAVMNAGARMVPMPAGQLRHASQQTSATASYGEENAPIRESEPTFGSSDMSFKKLTSLVPIGNSLLRHSSASMGQLVRDDILKVMGLRRDLAFLRGTGANNTPIGLRTWTPASAWMPAVGNTAPAVEMAVRGLVSRVEDADVQMTRPGWIMRAGTKNFLASLRDPASGAYLFPSISQNGTLLGFPIYTTSQIPDNLGGEGDETEVYFADFDEVMIGDTMEITVSSSTEASFVDVNGDTVSAYQRDLTLVRAISEHDMAPRHDAGLAGLNGKGWTL</sequence>
<feature type="region of interest" description="Disordered" evidence="2">
    <location>
        <begin position="73"/>
        <end position="104"/>
    </location>
</feature>
<comment type="caution">
    <text evidence="4">The sequence shown here is derived from an EMBL/GenBank/DDBJ whole genome shotgun (WGS) entry which is preliminary data.</text>
</comment>
<organism evidence="4 5">
    <name type="scientific">Pseudoroseicyclus aestuarii</name>
    <dbReference type="NCBI Taxonomy" id="1795041"/>
    <lineage>
        <taxon>Bacteria</taxon>
        <taxon>Pseudomonadati</taxon>
        <taxon>Pseudomonadota</taxon>
        <taxon>Alphaproteobacteria</taxon>
        <taxon>Rhodobacterales</taxon>
        <taxon>Paracoccaceae</taxon>
        <taxon>Pseudoroseicyclus</taxon>
    </lineage>
</organism>
<dbReference type="RefSeq" id="WP_110815712.1">
    <property type="nucleotide sequence ID" value="NZ_QJTE01000011.1"/>
</dbReference>
<evidence type="ECO:0000259" key="3">
    <source>
        <dbReference type="Pfam" id="PF05065"/>
    </source>
</evidence>
<gene>
    <name evidence="4" type="ORF">DFP88_11131</name>
</gene>
<dbReference type="OrthoDB" id="6982310at2"/>
<evidence type="ECO:0000256" key="1">
    <source>
        <dbReference type="ARBA" id="ARBA00004328"/>
    </source>
</evidence>
<keyword evidence="5" id="KW-1185">Reference proteome</keyword>
<reference evidence="4 5" key="1">
    <citation type="submission" date="2018-06" db="EMBL/GenBank/DDBJ databases">
        <title>Genomic Encyclopedia of Type Strains, Phase III (KMG-III): the genomes of soil and plant-associated and newly described type strains.</title>
        <authorList>
            <person name="Whitman W."/>
        </authorList>
    </citation>
    <scope>NUCLEOTIDE SEQUENCE [LARGE SCALE GENOMIC DNA]</scope>
    <source>
        <strain evidence="4 5">CECT 9025</strain>
    </source>
</reference>
<proteinExistence type="predicted"/>
<accession>A0A318T3G0</accession>
<dbReference type="InterPro" id="IPR054612">
    <property type="entry name" value="Phage_capsid-like_C"/>
</dbReference>
<evidence type="ECO:0000313" key="4">
    <source>
        <dbReference type="EMBL" id="PYE80821.1"/>
    </source>
</evidence>
<dbReference type="Proteomes" id="UP000248311">
    <property type="component" value="Unassembled WGS sequence"/>
</dbReference>
<protein>
    <submittedName>
        <fullName evidence="4">HK97 family phage major capsid protein</fullName>
    </submittedName>
</protein>
<dbReference type="Gene3D" id="3.30.2400.10">
    <property type="entry name" value="Major capsid protein gp5"/>
    <property type="match status" value="1"/>
</dbReference>
<evidence type="ECO:0000256" key="2">
    <source>
        <dbReference type="SAM" id="MobiDB-lite"/>
    </source>
</evidence>
<dbReference type="EMBL" id="QJTE01000011">
    <property type="protein sequence ID" value="PYE80821.1"/>
    <property type="molecule type" value="Genomic_DNA"/>
</dbReference>
<dbReference type="InterPro" id="IPR024455">
    <property type="entry name" value="Phage_capsid"/>
</dbReference>
<comment type="subcellular location">
    <subcellularLocation>
        <location evidence="1">Virion</location>
    </subcellularLocation>
</comment>
<evidence type="ECO:0000313" key="5">
    <source>
        <dbReference type="Proteomes" id="UP000248311"/>
    </source>
</evidence>
<feature type="compositionally biased region" description="Gly residues" evidence="2">
    <location>
        <begin position="79"/>
        <end position="89"/>
    </location>
</feature>
<dbReference type="AlphaFoldDB" id="A0A318T3G0"/>